<keyword evidence="3" id="KW-1185">Reference proteome</keyword>
<dbReference type="STRING" id="374847.Kcr_0625"/>
<reference evidence="2 3" key="1">
    <citation type="journal article" date="2008" name="Proc. Natl. Acad. Sci. U.S.A.">
        <title>A korarchaeal genome reveals new insights into the evolution of the Archaea.</title>
        <authorList>
            <person name="Elkins J.G."/>
            <person name="Podar M."/>
            <person name="Graham D.E."/>
            <person name="Makarova K.S."/>
            <person name="Wolf Y."/>
            <person name="Randau L."/>
            <person name="Hedlund B.P."/>
            <person name="Brochier-Armanet C."/>
            <person name="Kunin V."/>
            <person name="Anderson I."/>
            <person name="Lapidus A."/>
            <person name="Goltsman E."/>
            <person name="Barry K."/>
            <person name="Koonin E.V."/>
            <person name="Hugenholtz P."/>
            <person name="Kyrpides N."/>
            <person name="Wanner G."/>
            <person name="Richardson P."/>
            <person name="Keller M."/>
            <person name="Stetter K.O."/>
        </authorList>
    </citation>
    <scope>NUCLEOTIDE SEQUENCE [LARGE SCALE GENOMIC DNA]</scope>
    <source>
        <strain evidence="3">OPF8</strain>
    </source>
</reference>
<dbReference type="EnsemblBacteria" id="ACB07378">
    <property type="protein sequence ID" value="ACB07378"/>
    <property type="gene ID" value="Kcr_0625"/>
</dbReference>
<dbReference type="eggNOG" id="arCOG01790">
    <property type="taxonomic scope" value="Archaea"/>
</dbReference>
<dbReference type="CDD" id="cd02440">
    <property type="entry name" value="AdoMet_MTases"/>
    <property type="match status" value="1"/>
</dbReference>
<dbReference type="HOGENOM" id="CLU_084121_0_0_2"/>
<dbReference type="GO" id="GO:0032259">
    <property type="term" value="P:methylation"/>
    <property type="evidence" value="ECO:0007669"/>
    <property type="project" value="UniProtKB-KW"/>
</dbReference>
<proteinExistence type="predicted"/>
<feature type="domain" description="Methyltransferase" evidence="1">
    <location>
        <begin position="55"/>
        <end position="155"/>
    </location>
</feature>
<organism evidence="2 3">
    <name type="scientific">Korarchaeum cryptofilum (strain OPF8)</name>
    <dbReference type="NCBI Taxonomy" id="374847"/>
    <lineage>
        <taxon>Archaea</taxon>
        <taxon>Thermoproteota</taxon>
        <taxon>Candidatus Korarchaeia</taxon>
        <taxon>Candidatus Korarchaeales</taxon>
        <taxon>Candidatus Korarchaeaceae</taxon>
        <taxon>Candidatus Korarchaeum</taxon>
    </lineage>
</organism>
<accession>B1L4J9</accession>
<dbReference type="GeneID" id="6093909"/>
<dbReference type="Pfam" id="PF13649">
    <property type="entry name" value="Methyltransf_25"/>
    <property type="match status" value="1"/>
</dbReference>
<evidence type="ECO:0000313" key="3">
    <source>
        <dbReference type="Proteomes" id="UP000001686"/>
    </source>
</evidence>
<dbReference type="AlphaFoldDB" id="B1L4J9"/>
<dbReference type="InterPro" id="IPR041698">
    <property type="entry name" value="Methyltransf_25"/>
</dbReference>
<gene>
    <name evidence="2" type="ordered locus">Kcr_0625</name>
</gene>
<dbReference type="OrthoDB" id="84950at2157"/>
<dbReference type="InterPro" id="IPR029063">
    <property type="entry name" value="SAM-dependent_MTases_sf"/>
</dbReference>
<dbReference type="KEGG" id="kcr:Kcr_0625"/>
<dbReference type="GO" id="GO:0008168">
    <property type="term" value="F:methyltransferase activity"/>
    <property type="evidence" value="ECO:0007669"/>
    <property type="project" value="UniProtKB-KW"/>
</dbReference>
<dbReference type="RefSeq" id="WP_012309275.1">
    <property type="nucleotide sequence ID" value="NC_010482.1"/>
</dbReference>
<keyword evidence="2" id="KW-0489">Methyltransferase</keyword>
<dbReference type="Gene3D" id="3.40.50.150">
    <property type="entry name" value="Vaccinia Virus protein VP39"/>
    <property type="match status" value="1"/>
</dbReference>
<keyword evidence="2" id="KW-0808">Transferase</keyword>
<sequence length="269" mass="30690">MFDPESLKKIYKLFRWPEDLSKEGKERYEGALEEFGKIISHRWIEEVLRRGRVRIVDICSGTGVGGIALAKRVVELGRDAELTFVDLREDALEKAVEFSRAAGIEAEALVADARELYKSGIEADIAILWGLSTPHFNPIDLVKLYGSVSTILRDGVFIVEEADRFTIMTGYKDFLLERYDERGPVFTAHYDHDPLTGYTTRIILTKDGTHPMHVYFWDIASSIALSWIFFEDVDFMRRGAYSGYILAHKPRKFDLNIITGIPSVYAPRT</sequence>
<dbReference type="SUPFAM" id="SSF53335">
    <property type="entry name" value="S-adenosyl-L-methionine-dependent methyltransferases"/>
    <property type="match status" value="1"/>
</dbReference>
<dbReference type="InParanoid" id="B1L4J9"/>
<dbReference type="PhylomeDB" id="B1L4J9"/>
<dbReference type="Proteomes" id="UP000001686">
    <property type="component" value="Chromosome"/>
</dbReference>
<evidence type="ECO:0000313" key="2">
    <source>
        <dbReference type="EMBL" id="ACB07378.1"/>
    </source>
</evidence>
<dbReference type="EMBL" id="CP000968">
    <property type="protein sequence ID" value="ACB07378.1"/>
    <property type="molecule type" value="Genomic_DNA"/>
</dbReference>
<protein>
    <submittedName>
        <fullName evidence="2">Methyltransferase type 12</fullName>
    </submittedName>
</protein>
<evidence type="ECO:0000259" key="1">
    <source>
        <dbReference type="Pfam" id="PF13649"/>
    </source>
</evidence>
<name>B1L4J9_KORCO</name>